<feature type="signal peptide" evidence="2">
    <location>
        <begin position="1"/>
        <end position="22"/>
    </location>
</feature>
<evidence type="ECO:0000256" key="2">
    <source>
        <dbReference type="SAM" id="SignalP"/>
    </source>
</evidence>
<keyword evidence="2" id="KW-0732">Signal</keyword>
<feature type="region of interest" description="Disordered" evidence="1">
    <location>
        <begin position="149"/>
        <end position="176"/>
    </location>
</feature>
<dbReference type="Proteomes" id="UP000815325">
    <property type="component" value="Unassembled WGS sequence"/>
</dbReference>
<dbReference type="EMBL" id="MU070439">
    <property type="protein sequence ID" value="KAF5827724.1"/>
    <property type="molecule type" value="Genomic_DNA"/>
</dbReference>
<reference evidence="3" key="1">
    <citation type="submission" date="2017-08" db="EMBL/GenBank/DDBJ databases">
        <authorList>
            <person name="Polle J.E."/>
            <person name="Barry K."/>
            <person name="Cushman J."/>
            <person name="Schmutz J."/>
            <person name="Tran D."/>
            <person name="Hathwaick L.T."/>
            <person name="Yim W.C."/>
            <person name="Jenkins J."/>
            <person name="Mckie-Krisberg Z.M."/>
            <person name="Prochnik S."/>
            <person name="Lindquist E."/>
            <person name="Dockter R.B."/>
            <person name="Adam C."/>
            <person name="Molina H."/>
            <person name="Bunkerborg J."/>
            <person name="Jin E."/>
            <person name="Buchheim M."/>
            <person name="Magnuson J."/>
        </authorList>
    </citation>
    <scope>NUCLEOTIDE SEQUENCE</scope>
    <source>
        <strain evidence="3">CCAP 19/18</strain>
    </source>
</reference>
<protein>
    <recommendedName>
        <fullName evidence="5">Encoded protein</fullName>
    </recommendedName>
</protein>
<name>A0ABQ7FZD9_DUNSA</name>
<sequence length="208" mass="21678">MQRARVCVCVCVCVCVFPFVAGVATWMWASEQCNVFLHSPLLQVLQRACGRASEQDRTHYWHAQQSAAAAGACSSPMALVAFSCNARGRQIFGQDPASSEAHLVARATRSSVAFIGGRMFGEIGPEVLSSNGLAGWDFSLGHKLGASTHTRPAPAACGPSSTSGHPVSGSHGAQRGRNVLIVPGSDGRELNLAASGSQGFTTVYAAVC</sequence>
<gene>
    <name evidence="3" type="ORF">DUNSADRAFT_168</name>
</gene>
<accession>A0ABQ7FZD9</accession>
<proteinExistence type="predicted"/>
<evidence type="ECO:0008006" key="5">
    <source>
        <dbReference type="Google" id="ProtNLM"/>
    </source>
</evidence>
<keyword evidence="4" id="KW-1185">Reference proteome</keyword>
<feature type="chain" id="PRO_5046024880" description="Encoded protein" evidence="2">
    <location>
        <begin position="23"/>
        <end position="208"/>
    </location>
</feature>
<evidence type="ECO:0000313" key="3">
    <source>
        <dbReference type="EMBL" id="KAF5827724.1"/>
    </source>
</evidence>
<evidence type="ECO:0000313" key="4">
    <source>
        <dbReference type="Proteomes" id="UP000815325"/>
    </source>
</evidence>
<comment type="caution">
    <text evidence="3">The sequence shown here is derived from an EMBL/GenBank/DDBJ whole genome shotgun (WGS) entry which is preliminary data.</text>
</comment>
<organism evidence="3 4">
    <name type="scientific">Dunaliella salina</name>
    <name type="common">Green alga</name>
    <name type="synonym">Protococcus salinus</name>
    <dbReference type="NCBI Taxonomy" id="3046"/>
    <lineage>
        <taxon>Eukaryota</taxon>
        <taxon>Viridiplantae</taxon>
        <taxon>Chlorophyta</taxon>
        <taxon>core chlorophytes</taxon>
        <taxon>Chlorophyceae</taxon>
        <taxon>CS clade</taxon>
        <taxon>Chlamydomonadales</taxon>
        <taxon>Dunaliellaceae</taxon>
        <taxon>Dunaliella</taxon>
    </lineage>
</organism>
<evidence type="ECO:0000256" key="1">
    <source>
        <dbReference type="SAM" id="MobiDB-lite"/>
    </source>
</evidence>